<dbReference type="InterPro" id="IPR014710">
    <property type="entry name" value="RmlC-like_jellyroll"/>
</dbReference>
<feature type="chain" id="PRO_5035426775" description="Cupin type-2 domain-containing protein" evidence="2">
    <location>
        <begin position="17"/>
        <end position="172"/>
    </location>
</feature>
<evidence type="ECO:0000313" key="5">
    <source>
        <dbReference type="Proteomes" id="UP000809789"/>
    </source>
</evidence>
<dbReference type="Pfam" id="PF07883">
    <property type="entry name" value="Cupin_2"/>
    <property type="match status" value="1"/>
</dbReference>
<comment type="caution">
    <text evidence="4">The sequence shown here is derived from an EMBL/GenBank/DDBJ whole genome shotgun (WGS) entry which is preliminary data.</text>
</comment>
<keyword evidence="1" id="KW-0479">Metal-binding</keyword>
<proteinExistence type="predicted"/>
<dbReference type="PANTHER" id="PTHR35848:SF6">
    <property type="entry name" value="CUPIN TYPE-2 DOMAIN-CONTAINING PROTEIN"/>
    <property type="match status" value="1"/>
</dbReference>
<accession>A0A8K0PIF6</accession>
<dbReference type="GO" id="GO:0046872">
    <property type="term" value="F:metal ion binding"/>
    <property type="evidence" value="ECO:0007669"/>
    <property type="project" value="UniProtKB-KW"/>
</dbReference>
<dbReference type="OrthoDB" id="445803at2759"/>
<evidence type="ECO:0000259" key="3">
    <source>
        <dbReference type="Pfam" id="PF07883"/>
    </source>
</evidence>
<dbReference type="PANTHER" id="PTHR35848">
    <property type="entry name" value="OXALATE-BINDING PROTEIN"/>
    <property type="match status" value="1"/>
</dbReference>
<name>A0A8K0PIF6_9PEZI</name>
<dbReference type="InterPro" id="IPR011051">
    <property type="entry name" value="RmlC_Cupin_sf"/>
</dbReference>
<protein>
    <recommendedName>
        <fullName evidence="3">Cupin type-2 domain-containing protein</fullName>
    </recommendedName>
</protein>
<dbReference type="EMBL" id="JAESVG020000004">
    <property type="protein sequence ID" value="KAG8628438.1"/>
    <property type="molecule type" value="Genomic_DNA"/>
</dbReference>
<evidence type="ECO:0000256" key="1">
    <source>
        <dbReference type="ARBA" id="ARBA00022723"/>
    </source>
</evidence>
<dbReference type="SUPFAM" id="SSF51182">
    <property type="entry name" value="RmlC-like cupins"/>
    <property type="match status" value="1"/>
</dbReference>
<gene>
    <name evidence="4" type="ORF">KVT40_004311</name>
</gene>
<keyword evidence="5" id="KW-1185">Reference proteome</keyword>
<dbReference type="Gene3D" id="2.60.120.10">
    <property type="entry name" value="Jelly Rolls"/>
    <property type="match status" value="1"/>
</dbReference>
<evidence type="ECO:0000256" key="2">
    <source>
        <dbReference type="SAM" id="SignalP"/>
    </source>
</evidence>
<feature type="domain" description="Cupin type-2" evidence="3">
    <location>
        <begin position="94"/>
        <end position="157"/>
    </location>
</feature>
<feature type="signal peptide" evidence="2">
    <location>
        <begin position="1"/>
        <end position="16"/>
    </location>
</feature>
<reference evidence="4" key="1">
    <citation type="submission" date="2021-07" db="EMBL/GenBank/DDBJ databases">
        <title>Elsinoe batatas strain:CRI-CJ2 Genome sequencing and assembly.</title>
        <authorList>
            <person name="Huang L."/>
        </authorList>
    </citation>
    <scope>NUCLEOTIDE SEQUENCE</scope>
    <source>
        <strain evidence="4">CRI-CJ2</strain>
    </source>
</reference>
<dbReference type="AlphaFoldDB" id="A0A8K0PIF6"/>
<dbReference type="InterPro" id="IPR051610">
    <property type="entry name" value="GPI/OXD"/>
</dbReference>
<keyword evidence="2" id="KW-0732">Signal</keyword>
<organism evidence="4 5">
    <name type="scientific">Elsinoe batatas</name>
    <dbReference type="NCBI Taxonomy" id="2601811"/>
    <lineage>
        <taxon>Eukaryota</taxon>
        <taxon>Fungi</taxon>
        <taxon>Dikarya</taxon>
        <taxon>Ascomycota</taxon>
        <taxon>Pezizomycotina</taxon>
        <taxon>Dothideomycetes</taxon>
        <taxon>Dothideomycetidae</taxon>
        <taxon>Myriangiales</taxon>
        <taxon>Elsinoaceae</taxon>
        <taxon>Elsinoe</taxon>
    </lineage>
</organism>
<dbReference type="Proteomes" id="UP000809789">
    <property type="component" value="Unassembled WGS sequence"/>
</dbReference>
<evidence type="ECO:0000313" key="4">
    <source>
        <dbReference type="EMBL" id="KAG8628438.1"/>
    </source>
</evidence>
<dbReference type="InterPro" id="IPR013096">
    <property type="entry name" value="Cupin_2"/>
</dbReference>
<sequence>MFEFILISLLQRLLSAIIPYLQTAERRLQHLLHQNDDEERDKYVAPLILTASEIEARSFESFAPGTANNVYWRTLISRDRTPSDSLTVGKAVLPPMSGQLCPHAHQQAEVYHIVSGKGAVTLGEGEREVNAGDIVYIPGDERHGIRNLSEKEELTWMYYFACDGFEDVKYRF</sequence>